<name>A0A412X663_BACUN</name>
<protein>
    <submittedName>
        <fullName evidence="1">Uncharacterized protein</fullName>
    </submittedName>
</protein>
<accession>A0A412X663</accession>
<gene>
    <name evidence="1" type="ORF">DWW14_21570</name>
</gene>
<evidence type="ECO:0000313" key="2">
    <source>
        <dbReference type="Proteomes" id="UP000285343"/>
    </source>
</evidence>
<proteinExistence type="predicted"/>
<dbReference type="AlphaFoldDB" id="A0A412X663"/>
<organism evidence="1 2">
    <name type="scientific">Bacteroides uniformis</name>
    <dbReference type="NCBI Taxonomy" id="820"/>
    <lineage>
        <taxon>Bacteria</taxon>
        <taxon>Pseudomonadati</taxon>
        <taxon>Bacteroidota</taxon>
        <taxon>Bacteroidia</taxon>
        <taxon>Bacteroidales</taxon>
        <taxon>Bacteroidaceae</taxon>
        <taxon>Bacteroides</taxon>
    </lineage>
</organism>
<evidence type="ECO:0000313" key="1">
    <source>
        <dbReference type="EMBL" id="RGV36058.1"/>
    </source>
</evidence>
<dbReference type="EMBL" id="QRZC01000042">
    <property type="protein sequence ID" value="RGV36058.1"/>
    <property type="molecule type" value="Genomic_DNA"/>
</dbReference>
<comment type="caution">
    <text evidence="1">The sequence shown here is derived from an EMBL/GenBank/DDBJ whole genome shotgun (WGS) entry which is preliminary data.</text>
</comment>
<dbReference type="Proteomes" id="UP000285343">
    <property type="component" value="Unassembled WGS sequence"/>
</dbReference>
<sequence length="137" mass="16517">MNLFTIFNREKEYMYREYRIFEKIGIMYKMLLILLLVISSTSMAQTVTENLSGEEPHDTLLMKGDVATDITPIERGKQFRKSNVVTDTTFRRFAVQYDSIMYHKNVYRNSFKFKNDFWEEKMKEPWLGDLLKEILFR</sequence>
<reference evidence="1 2" key="1">
    <citation type="submission" date="2018-08" db="EMBL/GenBank/DDBJ databases">
        <title>A genome reference for cultivated species of the human gut microbiota.</title>
        <authorList>
            <person name="Zou Y."/>
            <person name="Xue W."/>
            <person name="Luo G."/>
        </authorList>
    </citation>
    <scope>NUCLEOTIDE SEQUENCE [LARGE SCALE GENOMIC DNA]</scope>
    <source>
        <strain evidence="1 2">AF14-42</strain>
    </source>
</reference>